<dbReference type="EMBL" id="OU503056">
    <property type="protein sequence ID" value="CAI9784916.1"/>
    <property type="molecule type" value="Genomic_DNA"/>
</dbReference>
<dbReference type="Proteomes" id="UP000834106">
    <property type="component" value="Chromosome 21"/>
</dbReference>
<reference evidence="1" key="1">
    <citation type="submission" date="2023-05" db="EMBL/GenBank/DDBJ databases">
        <authorList>
            <person name="Huff M."/>
        </authorList>
    </citation>
    <scope>NUCLEOTIDE SEQUENCE</scope>
</reference>
<keyword evidence="2" id="KW-1185">Reference proteome</keyword>
<evidence type="ECO:0000313" key="1">
    <source>
        <dbReference type="EMBL" id="CAI9784916.1"/>
    </source>
</evidence>
<protein>
    <submittedName>
        <fullName evidence="1">Uncharacterized protein</fullName>
    </submittedName>
</protein>
<evidence type="ECO:0000313" key="2">
    <source>
        <dbReference type="Proteomes" id="UP000834106"/>
    </source>
</evidence>
<sequence>MCVAPIDHQRCSTTSLHNHMNLVLYDISASLSPRAPVPHLRSEARIVSMISYLNNISSKAKAQIFVWRLVRALAASSLSEVKWPKVKWSVTPQQSLHVTVKVKAGNSALTVILNRNSWGDQFNSIPLNPLEFDEGEILKWRKVCSANIYTQAVRV</sequence>
<gene>
    <name evidence="1" type="ORF">FPE_LOCUS32346</name>
</gene>
<accession>A0AAD2EEA2</accession>
<dbReference type="AlphaFoldDB" id="A0AAD2EEA2"/>
<proteinExistence type="predicted"/>
<name>A0AAD2EEA2_9LAMI</name>
<organism evidence="1 2">
    <name type="scientific">Fraxinus pennsylvanica</name>
    <dbReference type="NCBI Taxonomy" id="56036"/>
    <lineage>
        <taxon>Eukaryota</taxon>
        <taxon>Viridiplantae</taxon>
        <taxon>Streptophyta</taxon>
        <taxon>Embryophyta</taxon>
        <taxon>Tracheophyta</taxon>
        <taxon>Spermatophyta</taxon>
        <taxon>Magnoliopsida</taxon>
        <taxon>eudicotyledons</taxon>
        <taxon>Gunneridae</taxon>
        <taxon>Pentapetalae</taxon>
        <taxon>asterids</taxon>
        <taxon>lamiids</taxon>
        <taxon>Lamiales</taxon>
        <taxon>Oleaceae</taxon>
        <taxon>Oleeae</taxon>
        <taxon>Fraxinus</taxon>
    </lineage>
</organism>